<proteinExistence type="predicted"/>
<comment type="caution">
    <text evidence="3">The sequence shown here is derived from an EMBL/GenBank/DDBJ whole genome shotgun (WGS) entry which is preliminary data.</text>
</comment>
<evidence type="ECO:0000313" key="3">
    <source>
        <dbReference type="EMBL" id="MCX8997479.1"/>
    </source>
</evidence>
<sequence>MKRRDFLACAAAAAGVLAAPHVRAAVPLAVRLGYSGIGADNRPFAQGNSWATTHALGLVEEEFKGDPDVAFEWYFFRGAGPAVNEALANRQLDFYSQGDLPSVVGRASGIRSKLLLVGGTRRPVYLAVPAGSDITGIPQLKGRKIALQLGTNNHLSVATVLSEHGLKWSDVTIVNLDNASANAALASRQVDGAFGDVSFLRLQEQGLVKVAYNSNSDTPTAARVGSTFVTEEFEQKYPEVTQRIVKAFTRGAEWSSREENRDALIALWAKSGTPESVLRSDLDGVDLKIRHSPLLDGFTHELYRRKAAQAKEFGLIRREIDIDDWLEPKYLDVAIRDLGLEGLWTPFDKNGKPDA</sequence>
<name>A0AAE3SVZ5_9HYPH</name>
<dbReference type="PANTHER" id="PTHR30024:SF21">
    <property type="entry name" value="ABC TRANSPORTER SUBSTRATE-BINDING PROTEIN"/>
    <property type="match status" value="1"/>
</dbReference>
<keyword evidence="4" id="KW-1185">Reference proteome</keyword>
<dbReference type="SUPFAM" id="SSF53850">
    <property type="entry name" value="Periplasmic binding protein-like II"/>
    <property type="match status" value="1"/>
</dbReference>
<reference evidence="3" key="1">
    <citation type="submission" date="2022-07" db="EMBL/GenBank/DDBJ databases">
        <title>Ectorhizobium quercum gen.nov., sp. nov.</title>
        <authorList>
            <person name="Ma T."/>
            <person name="Li Y."/>
        </authorList>
    </citation>
    <scope>NUCLEOTIDE SEQUENCE</scope>
    <source>
        <strain evidence="3">BDR2-2</strain>
    </source>
</reference>
<feature type="domain" description="SsuA/THI5-like" evidence="2">
    <location>
        <begin position="87"/>
        <end position="254"/>
    </location>
</feature>
<dbReference type="Gene3D" id="3.40.190.10">
    <property type="entry name" value="Periplasmic binding protein-like II"/>
    <property type="match status" value="2"/>
</dbReference>
<evidence type="ECO:0000259" key="2">
    <source>
        <dbReference type="Pfam" id="PF09084"/>
    </source>
</evidence>
<dbReference type="RefSeq" id="WP_306411268.1">
    <property type="nucleotide sequence ID" value="NZ_JANFPI010000003.1"/>
</dbReference>
<dbReference type="EMBL" id="JANFPI010000003">
    <property type="protein sequence ID" value="MCX8997479.1"/>
    <property type="molecule type" value="Genomic_DNA"/>
</dbReference>
<feature type="signal peptide" evidence="1">
    <location>
        <begin position="1"/>
        <end position="24"/>
    </location>
</feature>
<organism evidence="3 4">
    <name type="scientific">Ectorhizobium quercum</name>
    <dbReference type="NCBI Taxonomy" id="2965071"/>
    <lineage>
        <taxon>Bacteria</taxon>
        <taxon>Pseudomonadati</taxon>
        <taxon>Pseudomonadota</taxon>
        <taxon>Alphaproteobacteria</taxon>
        <taxon>Hyphomicrobiales</taxon>
        <taxon>Rhizobiaceae</taxon>
        <taxon>Ectorhizobium</taxon>
    </lineage>
</organism>
<dbReference type="InterPro" id="IPR015168">
    <property type="entry name" value="SsuA/THI5"/>
</dbReference>
<feature type="chain" id="PRO_5042032153" evidence="1">
    <location>
        <begin position="25"/>
        <end position="355"/>
    </location>
</feature>
<protein>
    <submittedName>
        <fullName evidence="3">ABC transporter substrate-binding protein</fullName>
    </submittedName>
</protein>
<dbReference type="Proteomes" id="UP001208771">
    <property type="component" value="Unassembled WGS sequence"/>
</dbReference>
<dbReference type="AlphaFoldDB" id="A0AAE3SVZ5"/>
<gene>
    <name evidence="3" type="ORF">NOF55_10195</name>
</gene>
<evidence type="ECO:0000313" key="4">
    <source>
        <dbReference type="Proteomes" id="UP001208771"/>
    </source>
</evidence>
<accession>A0AAE3SVZ5</accession>
<evidence type="ECO:0000256" key="1">
    <source>
        <dbReference type="SAM" id="SignalP"/>
    </source>
</evidence>
<dbReference type="PANTHER" id="PTHR30024">
    <property type="entry name" value="ALIPHATIC SULFONATES-BINDING PROTEIN-RELATED"/>
    <property type="match status" value="1"/>
</dbReference>
<keyword evidence="1" id="KW-0732">Signal</keyword>
<dbReference type="Pfam" id="PF09084">
    <property type="entry name" value="NMT1"/>
    <property type="match status" value="1"/>
</dbReference>